<dbReference type="PROSITE" id="PS00571">
    <property type="entry name" value="AMIDASES"/>
    <property type="match status" value="1"/>
</dbReference>
<dbReference type="InterPro" id="IPR036928">
    <property type="entry name" value="AS_sf"/>
</dbReference>
<evidence type="ECO:0000259" key="1">
    <source>
        <dbReference type="Pfam" id="PF01425"/>
    </source>
</evidence>
<accession>A0ABN7IEY8</accession>
<dbReference type="SUPFAM" id="SSF75304">
    <property type="entry name" value="Amidase signature (AS) enzymes"/>
    <property type="match status" value="1"/>
</dbReference>
<proteinExistence type="predicted"/>
<gene>
    <name evidence="2" type="primary">amiD_1</name>
    <name evidence="2" type="ORF">LMG27952_06810</name>
</gene>
<protein>
    <submittedName>
        <fullName evidence="2">Amidase AmiD</fullName>
        <ecNumber evidence="2">3.5.1.4</ecNumber>
    </submittedName>
</protein>
<dbReference type="PANTHER" id="PTHR11895:SF176">
    <property type="entry name" value="AMIDASE AMID-RELATED"/>
    <property type="match status" value="1"/>
</dbReference>
<keyword evidence="3" id="KW-1185">Reference proteome</keyword>
<dbReference type="InterPro" id="IPR020556">
    <property type="entry name" value="Amidase_CS"/>
</dbReference>
<dbReference type="Pfam" id="PF01425">
    <property type="entry name" value="Amidase"/>
    <property type="match status" value="1"/>
</dbReference>
<name>A0ABN7IEY8_9BURK</name>
<dbReference type="InterPro" id="IPR023631">
    <property type="entry name" value="Amidase_dom"/>
</dbReference>
<dbReference type="PANTHER" id="PTHR11895">
    <property type="entry name" value="TRANSAMIDASE"/>
    <property type="match status" value="1"/>
</dbReference>
<comment type="caution">
    <text evidence="2">The sequence shown here is derived from an EMBL/GenBank/DDBJ whole genome shotgun (WGS) entry which is preliminary data.</text>
</comment>
<keyword evidence="2" id="KW-0378">Hydrolase</keyword>
<dbReference type="EMBL" id="CAJHCQ010000026">
    <property type="protein sequence ID" value="CAD6559159.1"/>
    <property type="molecule type" value="Genomic_DNA"/>
</dbReference>
<dbReference type="Gene3D" id="3.90.1300.10">
    <property type="entry name" value="Amidase signature (AS) domain"/>
    <property type="match status" value="1"/>
</dbReference>
<dbReference type="EC" id="3.5.1.4" evidence="2"/>
<evidence type="ECO:0000313" key="2">
    <source>
        <dbReference type="EMBL" id="CAD6559159.1"/>
    </source>
</evidence>
<feature type="domain" description="Amidase" evidence="1">
    <location>
        <begin position="26"/>
        <end position="425"/>
    </location>
</feature>
<dbReference type="InterPro" id="IPR000120">
    <property type="entry name" value="Amidase"/>
</dbReference>
<sequence length="452" mass="47767">MPSLHFESLMSVAARLKRREITSTALTRALLDRIASVNPRLNAYLTVTADEALAAAREADAQSAAGHWRGPLHGIPLAVKDNIAVAGVRMTAGAALRPDAVPAHDADVVARLRAAGAVLLGKTAMHELAYGTTGLNAFFGDTVNPWGQRLDPGGSSSGSAVAVAAGLAFAALGTDTACSIRYPAHCCGVTGFKPTQHAISTTGVLPLVPSLDHVGWFTRGIGDSEAMWRALGAHASADIKLQRVPRIGVLASGFADAEPDIARTVEDALMKLERAGATLVACGSPWWAEADELTDLLFHEAWQTLATPFAAQPECFSAELHTKLMRKAAIEPGAWRDALERRARFIEHMERLAADFDVLVSASAQTLPASLDAIPSDYDHLASRNAALFNLSGQPSLSMRCGFARGRWPVGLLVSAARGRDEPLLAAARWIEGQLSAESVPASARSIIGTTR</sequence>
<dbReference type="GO" id="GO:0004040">
    <property type="term" value="F:amidase activity"/>
    <property type="evidence" value="ECO:0007669"/>
    <property type="project" value="UniProtKB-EC"/>
</dbReference>
<organism evidence="2 3">
    <name type="scientific">Paraburkholderia hiiakae</name>
    <dbReference type="NCBI Taxonomy" id="1081782"/>
    <lineage>
        <taxon>Bacteria</taxon>
        <taxon>Pseudomonadati</taxon>
        <taxon>Pseudomonadota</taxon>
        <taxon>Betaproteobacteria</taxon>
        <taxon>Burkholderiales</taxon>
        <taxon>Burkholderiaceae</taxon>
        <taxon>Paraburkholderia</taxon>
    </lineage>
</organism>
<evidence type="ECO:0000313" key="3">
    <source>
        <dbReference type="Proteomes" id="UP000656319"/>
    </source>
</evidence>
<reference evidence="2 3" key="1">
    <citation type="submission" date="2020-10" db="EMBL/GenBank/DDBJ databases">
        <authorList>
            <person name="Peeters C."/>
        </authorList>
    </citation>
    <scope>NUCLEOTIDE SEQUENCE [LARGE SCALE GENOMIC DNA]</scope>
    <source>
        <strain evidence="2 3">LMG 27952</strain>
    </source>
</reference>
<dbReference type="Proteomes" id="UP000656319">
    <property type="component" value="Unassembled WGS sequence"/>
</dbReference>
<dbReference type="RefSeq" id="WP_201700251.1">
    <property type="nucleotide sequence ID" value="NZ_CAJHCQ010000026.1"/>
</dbReference>